<reference evidence="2" key="1">
    <citation type="journal article" date="2021" name="Mol. Ecol. Resour.">
        <title>Phylogenomic analyses of the genus Drosophila reveals genomic signals of climate adaptation.</title>
        <authorList>
            <person name="Li F."/>
            <person name="Rane R.V."/>
            <person name="Luria V."/>
            <person name="Xiong Z."/>
            <person name="Chen J."/>
            <person name="Li Z."/>
            <person name="Catullo R.A."/>
            <person name="Griffin P.C."/>
            <person name="Schiffer M."/>
            <person name="Pearce S."/>
            <person name="Lee S.F."/>
            <person name="McElroy K."/>
            <person name="Stocker A."/>
            <person name="Shirriffs J."/>
            <person name="Cockerell F."/>
            <person name="Coppin C."/>
            <person name="Sgro C.M."/>
            <person name="Karger A."/>
            <person name="Cain J.W."/>
            <person name="Weber J.A."/>
            <person name="Santpere G."/>
            <person name="Kirschner M.W."/>
            <person name="Hoffmann A.A."/>
            <person name="Oakeshott J.G."/>
            <person name="Zhang G."/>
        </authorList>
    </citation>
    <scope>NUCLEOTIDE SEQUENCE</scope>
    <source>
        <strain evidence="2">BGI-SZ-2011g</strain>
    </source>
</reference>
<dbReference type="AlphaFoldDB" id="A0AAD4KCB0"/>
<protein>
    <submittedName>
        <fullName evidence="2">Uncharacterized protein</fullName>
    </submittedName>
</protein>
<dbReference type="Proteomes" id="UP001200034">
    <property type="component" value="Unassembled WGS sequence"/>
</dbReference>
<feature type="region of interest" description="Disordered" evidence="1">
    <location>
        <begin position="88"/>
        <end position="107"/>
    </location>
</feature>
<feature type="compositionally biased region" description="Pro residues" evidence="1">
    <location>
        <begin position="93"/>
        <end position="107"/>
    </location>
</feature>
<gene>
    <name evidence="2" type="ORF">KR093_003056</name>
</gene>
<name>A0AAD4KCB0_9MUSC</name>
<evidence type="ECO:0000256" key="1">
    <source>
        <dbReference type="SAM" id="MobiDB-lite"/>
    </source>
</evidence>
<keyword evidence="3" id="KW-1185">Reference proteome</keyword>
<accession>A0AAD4KCB0</accession>
<evidence type="ECO:0000313" key="3">
    <source>
        <dbReference type="Proteomes" id="UP001200034"/>
    </source>
</evidence>
<comment type="caution">
    <text evidence="2">The sequence shown here is derived from an EMBL/GenBank/DDBJ whole genome shotgun (WGS) entry which is preliminary data.</text>
</comment>
<sequence>MDRILNHLANMNKENITLQDLFSCVDELYSEDDNDVAAVLLNGFNAGLSSLHQQMNVDSGNEFSGLTDEEWKKLMALFFASKLQTLVGQVEQQPPPPPPPPAPQAPQ</sequence>
<dbReference type="EMBL" id="JAJJHW010000095">
    <property type="protein sequence ID" value="KAH8386855.1"/>
    <property type="molecule type" value="Genomic_DNA"/>
</dbReference>
<proteinExistence type="predicted"/>
<organism evidence="2 3">
    <name type="scientific">Drosophila rubida</name>
    <dbReference type="NCBI Taxonomy" id="30044"/>
    <lineage>
        <taxon>Eukaryota</taxon>
        <taxon>Metazoa</taxon>
        <taxon>Ecdysozoa</taxon>
        <taxon>Arthropoda</taxon>
        <taxon>Hexapoda</taxon>
        <taxon>Insecta</taxon>
        <taxon>Pterygota</taxon>
        <taxon>Neoptera</taxon>
        <taxon>Endopterygota</taxon>
        <taxon>Diptera</taxon>
        <taxon>Brachycera</taxon>
        <taxon>Muscomorpha</taxon>
        <taxon>Ephydroidea</taxon>
        <taxon>Drosophilidae</taxon>
        <taxon>Drosophila</taxon>
    </lineage>
</organism>
<evidence type="ECO:0000313" key="2">
    <source>
        <dbReference type="EMBL" id="KAH8386855.1"/>
    </source>
</evidence>